<dbReference type="Proteomes" id="UP000824120">
    <property type="component" value="Chromosome 1"/>
</dbReference>
<evidence type="ECO:0000313" key="2">
    <source>
        <dbReference type="Proteomes" id="UP000824120"/>
    </source>
</evidence>
<sequence>MGIRDSSSDQSYVMVGTPPLTQYYVHPGVSHPSPPVATLDETVALTVCTWKPRCNMVIAITFEKRTSTRLCSGLKKVCNIDQCPTWMLPRVFDELRQY</sequence>
<name>A0A9J6B2T6_SOLCO</name>
<dbReference type="AlphaFoldDB" id="A0A9J6B2T6"/>
<comment type="caution">
    <text evidence="1">The sequence shown here is derived from an EMBL/GenBank/DDBJ whole genome shotgun (WGS) entry which is preliminary data.</text>
</comment>
<protein>
    <submittedName>
        <fullName evidence="1">Uncharacterized protein</fullName>
    </submittedName>
</protein>
<proteinExistence type="predicted"/>
<dbReference type="OrthoDB" id="1301233at2759"/>
<evidence type="ECO:0000313" key="1">
    <source>
        <dbReference type="EMBL" id="KAG5630906.1"/>
    </source>
</evidence>
<gene>
    <name evidence="1" type="ORF">H5410_002623</name>
</gene>
<reference evidence="1 2" key="1">
    <citation type="submission" date="2020-09" db="EMBL/GenBank/DDBJ databases">
        <title>De no assembly of potato wild relative species, Solanum commersonii.</title>
        <authorList>
            <person name="Cho K."/>
        </authorList>
    </citation>
    <scope>NUCLEOTIDE SEQUENCE [LARGE SCALE GENOMIC DNA]</scope>
    <source>
        <strain evidence="1">LZ3.2</strain>
        <tissue evidence="1">Leaf</tissue>
    </source>
</reference>
<dbReference type="EMBL" id="JACXVP010000001">
    <property type="protein sequence ID" value="KAG5630906.1"/>
    <property type="molecule type" value="Genomic_DNA"/>
</dbReference>
<accession>A0A9J6B2T6</accession>
<organism evidence="1 2">
    <name type="scientific">Solanum commersonii</name>
    <name type="common">Commerson's wild potato</name>
    <name type="synonym">Commerson's nightshade</name>
    <dbReference type="NCBI Taxonomy" id="4109"/>
    <lineage>
        <taxon>Eukaryota</taxon>
        <taxon>Viridiplantae</taxon>
        <taxon>Streptophyta</taxon>
        <taxon>Embryophyta</taxon>
        <taxon>Tracheophyta</taxon>
        <taxon>Spermatophyta</taxon>
        <taxon>Magnoliopsida</taxon>
        <taxon>eudicotyledons</taxon>
        <taxon>Gunneridae</taxon>
        <taxon>Pentapetalae</taxon>
        <taxon>asterids</taxon>
        <taxon>lamiids</taxon>
        <taxon>Solanales</taxon>
        <taxon>Solanaceae</taxon>
        <taxon>Solanoideae</taxon>
        <taxon>Solaneae</taxon>
        <taxon>Solanum</taxon>
    </lineage>
</organism>
<keyword evidence="2" id="KW-1185">Reference proteome</keyword>